<dbReference type="RefSeq" id="WP_116649965.1">
    <property type="nucleotide sequence ID" value="NZ_QUZK01000021.1"/>
</dbReference>
<keyword evidence="2" id="KW-0732">Signal</keyword>
<feature type="chain" id="PRO_5017631114" evidence="2">
    <location>
        <begin position="24"/>
        <end position="407"/>
    </location>
</feature>
<feature type="region of interest" description="Disordered" evidence="1">
    <location>
        <begin position="365"/>
        <end position="407"/>
    </location>
</feature>
<organism evidence="3 4">
    <name type="scientific">Wenzhouxiangella sediminis</name>
    <dbReference type="NCBI Taxonomy" id="1792836"/>
    <lineage>
        <taxon>Bacteria</taxon>
        <taxon>Pseudomonadati</taxon>
        <taxon>Pseudomonadota</taxon>
        <taxon>Gammaproteobacteria</taxon>
        <taxon>Chromatiales</taxon>
        <taxon>Wenzhouxiangellaceae</taxon>
        <taxon>Wenzhouxiangella</taxon>
    </lineage>
</organism>
<feature type="region of interest" description="Disordered" evidence="1">
    <location>
        <begin position="29"/>
        <end position="60"/>
    </location>
</feature>
<accession>A0A3E1KAL6</accession>
<feature type="signal peptide" evidence="2">
    <location>
        <begin position="1"/>
        <end position="23"/>
    </location>
</feature>
<feature type="compositionally biased region" description="Acidic residues" evidence="1">
    <location>
        <begin position="365"/>
        <end position="376"/>
    </location>
</feature>
<dbReference type="AlphaFoldDB" id="A0A3E1KAL6"/>
<protein>
    <submittedName>
        <fullName evidence="3">Uncharacterized protein</fullName>
    </submittedName>
</protein>
<reference evidence="3 4" key="1">
    <citation type="submission" date="2018-08" db="EMBL/GenBank/DDBJ databases">
        <title>Wenzhouxiangella salilacus sp. nov., a novel bacterium isolated from a saline lake in Xinjiang Province, China.</title>
        <authorList>
            <person name="Han S."/>
        </authorList>
    </citation>
    <scope>NUCLEOTIDE SEQUENCE [LARGE SCALE GENOMIC DNA]</scope>
    <source>
        <strain evidence="3 4">XDB06</strain>
    </source>
</reference>
<comment type="caution">
    <text evidence="3">The sequence shown here is derived from an EMBL/GenBank/DDBJ whole genome shotgun (WGS) entry which is preliminary data.</text>
</comment>
<evidence type="ECO:0000256" key="2">
    <source>
        <dbReference type="SAM" id="SignalP"/>
    </source>
</evidence>
<dbReference type="EMBL" id="QUZK01000021">
    <property type="protein sequence ID" value="RFF31359.1"/>
    <property type="molecule type" value="Genomic_DNA"/>
</dbReference>
<keyword evidence="4" id="KW-1185">Reference proteome</keyword>
<dbReference type="Proteomes" id="UP000260351">
    <property type="component" value="Unassembled WGS sequence"/>
</dbReference>
<proteinExistence type="predicted"/>
<name>A0A3E1KAL6_9GAMM</name>
<evidence type="ECO:0000313" key="3">
    <source>
        <dbReference type="EMBL" id="RFF31359.1"/>
    </source>
</evidence>
<gene>
    <name evidence="3" type="ORF">DZC52_04670</name>
</gene>
<sequence>MKSRGLVMSLAVLLLATCLPAVAADDQAGEEAPAASEQAEEEKRAERKARQQRLMEMSCRDEQGRPQSWLDLTHSYINQRLCEPAAWFDGFFGDPRTLEENPVGSFIRLRNAVRWDETEGLKYRASVRANLILPRLSERVRLLVARDEDLEGDYPDTGAFDDPENRTRLGLRYIASEHARSRFDIDGTVRVSSGSLNPRIRGRYRYVRGLTDRSLGRFTQSAFWEREEGFGLTTRFDWEWLPDRDRLVRWSARGTWSQESDGIDWRTGLVSFRQLDMQSAVRAEVGAWGYTEPRFETEEYFVAVRYRRQFLRPWLYWEIEPEHAWPKDFDTGERRSDWRLTFTIEIQFENQRSRQHRLRQYLDEDAEAEDWEDEPIPVDAPGDRVEDPLLEGEEQSEEDDGNGNGGG</sequence>
<evidence type="ECO:0000256" key="1">
    <source>
        <dbReference type="SAM" id="MobiDB-lite"/>
    </source>
</evidence>
<feature type="compositionally biased region" description="Acidic residues" evidence="1">
    <location>
        <begin position="388"/>
        <end position="401"/>
    </location>
</feature>
<dbReference type="OrthoDB" id="9342527at2"/>
<evidence type="ECO:0000313" key="4">
    <source>
        <dbReference type="Proteomes" id="UP000260351"/>
    </source>
</evidence>